<dbReference type="GO" id="GO:0016052">
    <property type="term" value="P:carbohydrate catabolic process"/>
    <property type="evidence" value="ECO:0007669"/>
    <property type="project" value="TreeGrafter"/>
</dbReference>
<dbReference type="SFLD" id="SFLDG00179">
    <property type="entry name" value="mandelate_racemase"/>
    <property type="match status" value="1"/>
</dbReference>
<keyword evidence="7" id="KW-0456">Lyase</keyword>
<dbReference type="GO" id="GO:0050032">
    <property type="term" value="F:L-rhamnonate dehydratase activity"/>
    <property type="evidence" value="ECO:0007669"/>
    <property type="project" value="UniProtKB-EC"/>
</dbReference>
<dbReference type="SUPFAM" id="SSF51604">
    <property type="entry name" value="Enolase C-terminal domain-like"/>
    <property type="match status" value="1"/>
</dbReference>
<dbReference type="PROSITE" id="PS51318">
    <property type="entry name" value="TAT"/>
    <property type="match status" value="1"/>
</dbReference>
<dbReference type="Pfam" id="PF13378">
    <property type="entry name" value="MR_MLE_C"/>
    <property type="match status" value="1"/>
</dbReference>
<dbReference type="InterPro" id="IPR006311">
    <property type="entry name" value="TAT_signal"/>
</dbReference>
<keyword evidence="8" id="KW-1185">Reference proteome</keyword>
<dbReference type="NCBIfam" id="TIGR01409">
    <property type="entry name" value="TAT_signal_seq"/>
    <property type="match status" value="1"/>
</dbReference>
<proteinExistence type="predicted"/>
<evidence type="ECO:0000256" key="4">
    <source>
        <dbReference type="ARBA" id="ARBA00022842"/>
    </source>
</evidence>
<dbReference type="InterPro" id="IPR036849">
    <property type="entry name" value="Enolase-like_C_sf"/>
</dbReference>
<dbReference type="Gene3D" id="3.20.20.120">
    <property type="entry name" value="Enolase-like C-terminal domain"/>
    <property type="match status" value="1"/>
</dbReference>
<dbReference type="InterPro" id="IPR029017">
    <property type="entry name" value="Enolase-like_N"/>
</dbReference>
<evidence type="ECO:0000313" key="8">
    <source>
        <dbReference type="Proteomes" id="UP000588068"/>
    </source>
</evidence>
<dbReference type="GO" id="GO:0000287">
    <property type="term" value="F:magnesium ion binding"/>
    <property type="evidence" value="ECO:0007669"/>
    <property type="project" value="TreeGrafter"/>
</dbReference>
<keyword evidence="4" id="KW-0460">Magnesium</keyword>
<feature type="domain" description="Mandelate racemase/muconate lactonizing enzyme C-terminal" evidence="6">
    <location>
        <begin position="193"/>
        <end position="292"/>
    </location>
</feature>
<dbReference type="Gene3D" id="3.30.390.10">
    <property type="entry name" value="Enolase-like, N-terminal domain"/>
    <property type="match status" value="1"/>
</dbReference>
<dbReference type="InterPro" id="IPR013342">
    <property type="entry name" value="Mandelate_racemase_C"/>
</dbReference>
<dbReference type="SFLD" id="SFLDS00001">
    <property type="entry name" value="Enolase"/>
    <property type="match status" value="1"/>
</dbReference>
<dbReference type="PANTHER" id="PTHR13794">
    <property type="entry name" value="ENOLASE SUPERFAMILY, MANDELATE RACEMASE"/>
    <property type="match status" value="1"/>
</dbReference>
<keyword evidence="2" id="KW-0479">Metal-binding</keyword>
<dbReference type="InterPro" id="IPR013341">
    <property type="entry name" value="Mandelate_racemase_N_dom"/>
</dbReference>
<evidence type="ECO:0000256" key="1">
    <source>
        <dbReference type="ARBA" id="ARBA00001946"/>
    </source>
</evidence>
<dbReference type="AlphaFoldDB" id="A0A841HN28"/>
<dbReference type="InterPro" id="IPR029065">
    <property type="entry name" value="Enolase_C-like"/>
</dbReference>
<keyword evidence="3 5" id="KW-0732">Signal</keyword>
<name>A0A841HN28_9GAMM</name>
<evidence type="ECO:0000313" key="7">
    <source>
        <dbReference type="EMBL" id="MBB6094537.1"/>
    </source>
</evidence>
<dbReference type="EMBL" id="JACHHZ010000004">
    <property type="protein sequence ID" value="MBB6094537.1"/>
    <property type="molecule type" value="Genomic_DNA"/>
</dbReference>
<dbReference type="InterPro" id="IPR046945">
    <property type="entry name" value="RHMD-like"/>
</dbReference>
<comment type="caution">
    <text evidence="7">The sequence shown here is derived from an EMBL/GenBank/DDBJ whole genome shotgun (WGS) entry which is preliminary data.</text>
</comment>
<evidence type="ECO:0000256" key="2">
    <source>
        <dbReference type="ARBA" id="ARBA00022723"/>
    </source>
</evidence>
<organism evidence="7 8">
    <name type="scientific">Povalibacter uvarum</name>
    <dbReference type="NCBI Taxonomy" id="732238"/>
    <lineage>
        <taxon>Bacteria</taxon>
        <taxon>Pseudomonadati</taxon>
        <taxon>Pseudomonadota</taxon>
        <taxon>Gammaproteobacteria</taxon>
        <taxon>Steroidobacterales</taxon>
        <taxon>Steroidobacteraceae</taxon>
        <taxon>Povalibacter</taxon>
    </lineage>
</organism>
<feature type="chain" id="PRO_5032440716" evidence="5">
    <location>
        <begin position="29"/>
        <end position="418"/>
    </location>
</feature>
<feature type="signal peptide" evidence="5">
    <location>
        <begin position="1"/>
        <end position="28"/>
    </location>
</feature>
<dbReference type="Proteomes" id="UP000588068">
    <property type="component" value="Unassembled WGS sequence"/>
</dbReference>
<dbReference type="RefSeq" id="WP_184333952.1">
    <property type="nucleotide sequence ID" value="NZ_JACHHZ010000004.1"/>
</dbReference>
<dbReference type="InterPro" id="IPR019546">
    <property type="entry name" value="TAT_signal_bac_arc"/>
</dbReference>
<evidence type="ECO:0000259" key="6">
    <source>
        <dbReference type="SMART" id="SM00922"/>
    </source>
</evidence>
<dbReference type="PANTHER" id="PTHR13794:SF58">
    <property type="entry name" value="MITOCHONDRIAL ENOLASE SUPERFAMILY MEMBER 1"/>
    <property type="match status" value="1"/>
</dbReference>
<evidence type="ECO:0000256" key="5">
    <source>
        <dbReference type="SAM" id="SignalP"/>
    </source>
</evidence>
<protein>
    <submittedName>
        <fullName evidence="7">L-rhamnonate dehydratase</fullName>
        <ecNumber evidence="7">4.2.1.90</ecNumber>
    </submittedName>
</protein>
<dbReference type="Pfam" id="PF02746">
    <property type="entry name" value="MR_MLE_N"/>
    <property type="match status" value="1"/>
</dbReference>
<comment type="cofactor">
    <cofactor evidence="1">
        <name>Mg(2+)</name>
        <dbReference type="ChEBI" id="CHEBI:18420"/>
    </cofactor>
</comment>
<dbReference type="SUPFAM" id="SSF54826">
    <property type="entry name" value="Enolase N-terminal domain-like"/>
    <property type="match status" value="1"/>
</dbReference>
<reference evidence="7 8" key="1">
    <citation type="submission" date="2020-08" db="EMBL/GenBank/DDBJ databases">
        <title>Genomic Encyclopedia of Type Strains, Phase IV (KMG-IV): sequencing the most valuable type-strain genomes for metagenomic binning, comparative biology and taxonomic classification.</title>
        <authorList>
            <person name="Goeker M."/>
        </authorList>
    </citation>
    <scope>NUCLEOTIDE SEQUENCE [LARGE SCALE GENOMIC DNA]</scope>
    <source>
        <strain evidence="7 8">DSM 26723</strain>
    </source>
</reference>
<gene>
    <name evidence="7" type="ORF">HNQ60_003424</name>
</gene>
<dbReference type="SMART" id="SM00922">
    <property type="entry name" value="MR_MLE"/>
    <property type="match status" value="1"/>
</dbReference>
<accession>A0A841HN28</accession>
<dbReference type="EC" id="4.2.1.90" evidence="7"/>
<sequence length="418" mass="46487">MKRRSFLQRAGLAAGAMASVTLPPLAWAQEKSKLKITGIRLVKTKEKNPLPKYTPSAGSWSTQGVEVANPVSIYPEYKPTRSLFQATNVDSFTVEVTTDKGITGLGQGGPGGGPIVTGHLAKLMMGRDPFDIERNWDICWRATMSYGRAGVVFNALSGFDNALWDIIGKALNLPVYDLIGGETKDRVPAYCTGNDIEHHVKFGYTKLKLAMPHGPASGREGMRENARLVERARKALGPDGEIMLDCWMAWTERYTIEMAEMLEPYRVYWMEEVLQPHDYEGFGRLNEAIKSTRIVTGEHEYGRYGFRRLLQVNGAQIWQPDLAWCGGLTELRKIGALASAYDIPVIPHAGGLNGASHFTIATVNAPWCELFMPPPGGPKQVYDMFEERYGITRGPEGIYMHPPREPGWGWYFESDGPI</sequence>
<evidence type="ECO:0000256" key="3">
    <source>
        <dbReference type="ARBA" id="ARBA00022729"/>
    </source>
</evidence>